<dbReference type="AlphaFoldDB" id="A0A2V4BBY9"/>
<gene>
    <name evidence="5" type="ORF">BAY60_07050</name>
</gene>
<evidence type="ECO:0000256" key="2">
    <source>
        <dbReference type="ARBA" id="ARBA00006411"/>
    </source>
</evidence>
<comment type="similarity">
    <text evidence="2">Belongs to the EspG family.</text>
</comment>
<sequence>MQWAGCGEPHLIFAGGAEYVPPAAAGRERRALFDELTELGVTVGKELDPEFERWLHVLDRPHTEYYAYARTGDEQFGVLIAVRGSTTVVAEHHDKRVWLRSVGERDYPALLVELLPSVRPAAFTPFSLPASAYPGSGPEARQLDTLLDPPPRGMGHLHTARRPGGGPRQQAVAPVSYLDTAAGRVGIEHTADAHLTVFPGDPTGLAARLAAARSTLD</sequence>
<dbReference type="Proteomes" id="UP000249915">
    <property type="component" value="Unassembled WGS sequence"/>
</dbReference>
<keyword evidence="6" id="KW-1185">Reference proteome</keyword>
<accession>A0A2V4BBY9</accession>
<evidence type="ECO:0000313" key="5">
    <source>
        <dbReference type="EMBL" id="PXY32780.1"/>
    </source>
</evidence>
<comment type="caution">
    <text evidence="5">The sequence shown here is derived from an EMBL/GenBank/DDBJ whole genome shotgun (WGS) entry which is preliminary data.</text>
</comment>
<evidence type="ECO:0000313" key="6">
    <source>
        <dbReference type="Proteomes" id="UP000249915"/>
    </source>
</evidence>
<evidence type="ECO:0000256" key="4">
    <source>
        <dbReference type="ARBA" id="ARBA00023186"/>
    </source>
</evidence>
<dbReference type="InterPro" id="IPR025734">
    <property type="entry name" value="EspG"/>
</dbReference>
<dbReference type="OrthoDB" id="3623746at2"/>
<dbReference type="EMBL" id="MASW01000001">
    <property type="protein sequence ID" value="PXY32780.1"/>
    <property type="molecule type" value="Genomic_DNA"/>
</dbReference>
<reference evidence="5 6" key="1">
    <citation type="submission" date="2016-07" db="EMBL/GenBank/DDBJ databases">
        <title>Draft genome sequence of Prauserella muralis DSM 45305, isolated from a mould-covered wall in an indoor environment.</title>
        <authorList>
            <person name="Ruckert C."/>
            <person name="Albersmeier A."/>
            <person name="Jiang C.-L."/>
            <person name="Jiang Y."/>
            <person name="Kalinowski J."/>
            <person name="Schneider O."/>
            <person name="Winkler A."/>
            <person name="Zotchev S.B."/>
        </authorList>
    </citation>
    <scope>NUCLEOTIDE SEQUENCE [LARGE SCALE GENOMIC DNA]</scope>
    <source>
        <strain evidence="5 6">DSM 45305</strain>
    </source>
</reference>
<evidence type="ECO:0000256" key="3">
    <source>
        <dbReference type="ARBA" id="ARBA00022490"/>
    </source>
</evidence>
<protein>
    <recommendedName>
        <fullName evidence="7">ESAT-6 protein secretion system EspG family protein</fullName>
    </recommendedName>
</protein>
<comment type="subcellular location">
    <subcellularLocation>
        <location evidence="1">Cytoplasm</location>
    </subcellularLocation>
</comment>
<name>A0A2V4BBY9_9PSEU</name>
<keyword evidence="3" id="KW-0963">Cytoplasm</keyword>
<keyword evidence="4" id="KW-0143">Chaperone</keyword>
<evidence type="ECO:0000256" key="1">
    <source>
        <dbReference type="ARBA" id="ARBA00004496"/>
    </source>
</evidence>
<organism evidence="5 6">
    <name type="scientific">Prauserella muralis</name>
    <dbReference type="NCBI Taxonomy" id="588067"/>
    <lineage>
        <taxon>Bacteria</taxon>
        <taxon>Bacillati</taxon>
        <taxon>Actinomycetota</taxon>
        <taxon>Actinomycetes</taxon>
        <taxon>Pseudonocardiales</taxon>
        <taxon>Pseudonocardiaceae</taxon>
        <taxon>Prauserella</taxon>
    </lineage>
</organism>
<evidence type="ECO:0008006" key="7">
    <source>
        <dbReference type="Google" id="ProtNLM"/>
    </source>
</evidence>
<dbReference type="Pfam" id="PF14011">
    <property type="entry name" value="ESX-1_EspG"/>
    <property type="match status" value="1"/>
</dbReference>
<proteinExistence type="inferred from homology"/>